<feature type="region of interest" description="Disordered" evidence="1">
    <location>
        <begin position="345"/>
        <end position="374"/>
    </location>
</feature>
<feature type="compositionally biased region" description="Basic and acidic residues" evidence="1">
    <location>
        <begin position="415"/>
        <end position="428"/>
    </location>
</feature>
<feature type="compositionally biased region" description="Basic residues" evidence="1">
    <location>
        <begin position="554"/>
        <end position="566"/>
    </location>
</feature>
<name>A0A8H5A0U1_FUSOX</name>
<feature type="region of interest" description="Disordered" evidence="1">
    <location>
        <begin position="624"/>
        <end position="663"/>
    </location>
</feature>
<feature type="compositionally biased region" description="Polar residues" evidence="1">
    <location>
        <begin position="584"/>
        <end position="604"/>
    </location>
</feature>
<reference evidence="2" key="1">
    <citation type="submission" date="2020-02" db="EMBL/GenBank/DDBJ databases">
        <title>Identification and distribution of gene clusters putatively required for synthesis of sphingolipid metabolism inhibitors in phylogenetically diverse species of the filamentous fungus Fusarium.</title>
        <authorList>
            <person name="Kim H.-S."/>
            <person name="Busman M."/>
            <person name="Brown D.W."/>
            <person name="Divon H."/>
            <person name="Uhlig S."/>
            <person name="Proctor R.H."/>
        </authorList>
    </citation>
    <scope>NUCLEOTIDE SEQUENCE [LARGE SCALE GENOMIC DNA]</scope>
    <source>
        <strain evidence="2">NRRL 39464</strain>
    </source>
</reference>
<accession>A0A8H5A0U1</accession>
<feature type="compositionally biased region" description="Polar residues" evidence="1">
    <location>
        <begin position="520"/>
        <end position="536"/>
    </location>
</feature>
<feature type="compositionally biased region" description="Basic and acidic residues" evidence="1">
    <location>
        <begin position="362"/>
        <end position="374"/>
    </location>
</feature>
<feature type="compositionally biased region" description="Polar residues" evidence="1">
    <location>
        <begin position="403"/>
        <end position="414"/>
    </location>
</feature>
<organism evidence="2 3">
    <name type="scientific">Fusarium oxysporum</name>
    <name type="common">Fusarium vascular wilt</name>
    <dbReference type="NCBI Taxonomy" id="5507"/>
    <lineage>
        <taxon>Eukaryota</taxon>
        <taxon>Fungi</taxon>
        <taxon>Dikarya</taxon>
        <taxon>Ascomycota</taxon>
        <taxon>Pezizomycotina</taxon>
        <taxon>Sordariomycetes</taxon>
        <taxon>Hypocreomycetidae</taxon>
        <taxon>Hypocreales</taxon>
        <taxon>Nectriaceae</taxon>
        <taxon>Fusarium</taxon>
        <taxon>Fusarium oxysporum species complex</taxon>
    </lineage>
</organism>
<comment type="caution">
    <text evidence="2">The sequence shown here is derived from an EMBL/GenBank/DDBJ whole genome shotgun (WGS) entry which is preliminary data.</text>
</comment>
<feature type="compositionally biased region" description="Low complexity" evidence="1">
    <location>
        <begin position="465"/>
        <end position="483"/>
    </location>
</feature>
<evidence type="ECO:0000313" key="3">
    <source>
        <dbReference type="Proteomes" id="UP000558688"/>
    </source>
</evidence>
<feature type="compositionally biased region" description="Polar residues" evidence="1">
    <location>
        <begin position="429"/>
        <end position="449"/>
    </location>
</feature>
<feature type="compositionally biased region" description="Basic and acidic residues" evidence="1">
    <location>
        <begin position="543"/>
        <end position="553"/>
    </location>
</feature>
<evidence type="ECO:0000313" key="2">
    <source>
        <dbReference type="EMBL" id="KAF5256628.1"/>
    </source>
</evidence>
<gene>
    <name evidence="2" type="ORF">FOXYS1_12884</name>
</gene>
<sequence>MARASDLSWVWGWLPLDDKYEWDSIFTIDEAFDNKYYNITFAAISVLYKILKAISIILVPIAILLGHWLASLAVLILSVVRLSILVLILKVFGDGFESHQEVDRIAEAENRRRGIENERIGGHDVIGNQQESLDGGPETPAARTNPHDSDEEMGSFEPGAAGDPGVSSKEEQTPLASTIYDAQMADVWRPNEEESKRIGDAAQNLFKDLMDQDDEDSSEDTKPEREPSMSPMREIVTEDQQANLEDTLMQDMQSSALLAITAGLHLPIQQPEGPRVQAQPFISPESRPIGQGMSPREEAKLADMLVAAFEEHGPDTPTQDAQPPSVRPQPLTSADPLLEAFRARLTAAETEPQPDKYYAQVPKDRGPLDPVNEDRGVDIAEMDLAARSLSDLAAATGIVIGNDASNQAASPSGKDSSHKDTDAQKTDVHITSSQKTSTHETNMQESSVSDPEVERQTAMTLPEEQSGPNSQQPQSASASILSAKSQPSLVQSTPTQTPPAQPSPAAASTAAAQQHTPTTNNSPTAAGPINTQQQPTTPAPKKSGPDPEKVAEFHRKKQAQLKKQIPKKPVNIFMQTKRPAAVPSTPNIPQKNPNSSTQGRSPSLTAIDEGDKNTKAGLDLLFGVPGSNKKKQGLQIIDINDIPDHQRTRIQKDDAGRKDEEEE</sequence>
<dbReference type="EMBL" id="JAAFOW010002587">
    <property type="protein sequence ID" value="KAF5256628.1"/>
    <property type="molecule type" value="Genomic_DNA"/>
</dbReference>
<feature type="region of interest" description="Disordered" evidence="1">
    <location>
        <begin position="403"/>
        <end position="611"/>
    </location>
</feature>
<feature type="region of interest" description="Disordered" evidence="1">
    <location>
        <begin position="116"/>
        <end position="173"/>
    </location>
</feature>
<dbReference type="Proteomes" id="UP000558688">
    <property type="component" value="Unassembled WGS sequence"/>
</dbReference>
<feature type="region of interest" description="Disordered" evidence="1">
    <location>
        <begin position="210"/>
        <end position="234"/>
    </location>
</feature>
<feature type="region of interest" description="Disordered" evidence="1">
    <location>
        <begin position="273"/>
        <end position="297"/>
    </location>
</feature>
<dbReference type="AlphaFoldDB" id="A0A8H5A0U1"/>
<evidence type="ECO:0000256" key="1">
    <source>
        <dbReference type="SAM" id="MobiDB-lite"/>
    </source>
</evidence>
<proteinExistence type="predicted"/>
<protein>
    <submittedName>
        <fullName evidence="2">Uncharacterized protein</fullName>
    </submittedName>
</protein>
<feature type="compositionally biased region" description="Low complexity" evidence="1">
    <location>
        <begin position="503"/>
        <end position="519"/>
    </location>
</feature>
<feature type="region of interest" description="Disordered" evidence="1">
    <location>
        <begin position="310"/>
        <end position="333"/>
    </location>
</feature>
<feature type="compositionally biased region" description="Basic and acidic residues" evidence="1">
    <location>
        <begin position="642"/>
        <end position="663"/>
    </location>
</feature>